<dbReference type="OMA" id="LWYIDEN"/>
<sequence length="1228" mass="145856">MDDDLRINVNKEHEPGEVLLIKHTQDVNMHVKGSTNINRPQDKSQKKKKRKKKKTEHEHENASEHKNGPKNGPENGSENGSENGPKNRPKNRPNNRPKNGPKNESQNEHEKRLNYSISFDYTKYYERVNKWKEKRRAYTKTGNNAEKINGIIKACKEKECEHEKKKNTKRKYDISGCQSNHQRKNNKTENNVNRINKFKKENSTFFKLESDTRNCNQSDNSGSSSRISRNCTKCHKICKWQKNPDKVEEDDKKRALFCGCNINYKELDTNLGRNINVKKLTNECRNEKNKQEEYHNCKCVMVKNNEESFSSSFHHSEEDIDSKQDEKDKLTNMHDNAKSNETVIQSEEQIIYSHDQQLVYSNETIIDQLDNAVNLNLQISNLRNVNLDQLERNSCNGKHMNCGKNQTILIKSNKPNLNTPNHCLAKLNSSNILRTQMKEIFHPNYSKTEQEKGTKKRTPKTSIYNERSQLLKNNILENIGEMDDITSSNLKKNNKFYSKIEGNCSFHSKGYHNGLANYCHPSDLSKDSFCNHFCIGFHKHHYNWPCNSSVLNIKNPFAYIYKSAKFFGNAEEECRKEKNEKKLLRTISGLCVNEMKKTNIYEHERNITEDTTSTLTVKKNDLLFSFEGNHFNSLDNFSLLKNREIGEKESERKYNTGLEKYTRRREEIDDNFENQFRVKLPNEMRLNMLSDFSKWCDAHETLRCDIPQNDDIQDRSLHPTKNGIIQKKKTLAEDGEMNTLNMCRRVEFEKEVKSLNYHKKLIDIGEKDIENNFDLFLSLFMKYEQREPYLFCLLCDEELTKNSFFFQNCIKPIFDDYRKSKFEKLKKEKYKNNFPCTNMNDIHINKIIIEIMTPSIKKKYLKYVSELYDKKEYMFNDISDSHELQKEVFEINNKIENLNIKSLDKHRNELSIKSNSHYEKKIKLIEKPKWSDEKNLKKLLQKQQNYNPFTIFGTSIKEVNLEEVFTLDVYNNYVTNEDRFRNKILYDLYVGKYIQNLYNKIDNREWNLVLDSLKKHWKYFTNLECNMFLDPLLLEEILWYIDDNKMYKDKSEIMYTYENCFCPTPDPGKEINLNDEKHFAKSMGERYTSHHSIKHKNLSLNEENVYPHNTLILKYDDISVEKNALTCTLRDKEMLTKEDLLFNIPRPSSAFYYDSDFFENKIKKNMFRKKVKRRKDTIDEDVVTSNVEPYVIKYKSKKWTSQKFFDNFFSNYYLYNFGRSNRMYNSII</sequence>
<reference evidence="10" key="1">
    <citation type="submission" date="2017-04" db="EMBL/GenBank/DDBJ databases">
        <title>Plasmodium gonderi genome.</title>
        <authorList>
            <person name="Arisue N."/>
            <person name="Honma H."/>
            <person name="Kawai S."/>
            <person name="Tougan T."/>
            <person name="Tanabe K."/>
            <person name="Horii T."/>
        </authorList>
    </citation>
    <scope>NUCLEOTIDE SEQUENCE [LARGE SCALE GENOMIC DNA]</scope>
    <source>
        <strain evidence="10">ATCC 30045</strain>
    </source>
</reference>
<feature type="compositionally biased region" description="Basic and acidic residues" evidence="7">
    <location>
        <begin position="1"/>
        <end position="16"/>
    </location>
</feature>
<dbReference type="GeneID" id="39748901"/>
<keyword evidence="10" id="KW-1185">Reference proteome</keyword>
<name>A0A1Y1JLQ8_PLAGO</name>
<evidence type="ECO:0000256" key="2">
    <source>
        <dbReference type="ARBA" id="ARBA00004186"/>
    </source>
</evidence>
<evidence type="ECO:0000313" key="10">
    <source>
        <dbReference type="Proteomes" id="UP000195521"/>
    </source>
</evidence>
<feature type="domain" description="Inner centromere protein ARK-binding" evidence="8">
    <location>
        <begin position="928"/>
        <end position="965"/>
    </location>
</feature>
<feature type="compositionally biased region" description="Basic and acidic residues" evidence="7">
    <location>
        <begin position="55"/>
        <end position="67"/>
    </location>
</feature>
<keyword evidence="6" id="KW-0539">Nucleus</keyword>
<dbReference type="RefSeq" id="XP_028544756.1">
    <property type="nucleotide sequence ID" value="XM_028688955.1"/>
</dbReference>
<evidence type="ECO:0000256" key="1">
    <source>
        <dbReference type="ARBA" id="ARBA00004123"/>
    </source>
</evidence>
<organism evidence="9 10">
    <name type="scientific">Plasmodium gonderi</name>
    <dbReference type="NCBI Taxonomy" id="77519"/>
    <lineage>
        <taxon>Eukaryota</taxon>
        <taxon>Sar</taxon>
        <taxon>Alveolata</taxon>
        <taxon>Apicomplexa</taxon>
        <taxon>Aconoidasida</taxon>
        <taxon>Haemosporida</taxon>
        <taxon>Plasmodiidae</taxon>
        <taxon>Plasmodium</taxon>
        <taxon>Plasmodium (Plasmodium)</taxon>
    </lineage>
</organism>
<dbReference type="GO" id="GO:0005819">
    <property type="term" value="C:spindle"/>
    <property type="evidence" value="ECO:0007669"/>
    <property type="project" value="UniProtKB-SubCell"/>
</dbReference>
<evidence type="ECO:0000256" key="3">
    <source>
        <dbReference type="ARBA" id="ARBA00010042"/>
    </source>
</evidence>
<comment type="caution">
    <text evidence="9">The sequence shown here is derived from an EMBL/GenBank/DDBJ whole genome shotgun (WGS) entry which is preliminary data.</text>
</comment>
<dbReference type="OrthoDB" id="339519at2759"/>
<comment type="subcellular location">
    <subcellularLocation>
        <location evidence="2">Cytoplasm</location>
        <location evidence="2">Cytoskeleton</location>
        <location evidence="2">Spindle</location>
    </subcellularLocation>
    <subcellularLocation>
        <location evidence="1">Nucleus</location>
    </subcellularLocation>
</comment>
<dbReference type="Pfam" id="PF03941">
    <property type="entry name" value="INCENP_ARK-bind"/>
    <property type="match status" value="1"/>
</dbReference>
<evidence type="ECO:0000256" key="4">
    <source>
        <dbReference type="ARBA" id="ARBA00022490"/>
    </source>
</evidence>
<dbReference type="Proteomes" id="UP000195521">
    <property type="component" value="Unassembled WGS sequence"/>
</dbReference>
<keyword evidence="5" id="KW-0206">Cytoskeleton</keyword>
<gene>
    <name evidence="9" type="ORF">PGO_121610</name>
</gene>
<keyword evidence="4" id="KW-0963">Cytoplasm</keyword>
<dbReference type="EMBL" id="BDQF01000013">
    <property type="protein sequence ID" value="GAW82167.1"/>
    <property type="molecule type" value="Genomic_DNA"/>
</dbReference>
<evidence type="ECO:0000256" key="7">
    <source>
        <dbReference type="SAM" id="MobiDB-lite"/>
    </source>
</evidence>
<dbReference type="InterPro" id="IPR005635">
    <property type="entry name" value="Inner_centromere_prot_ARK-bd"/>
</dbReference>
<dbReference type="AlphaFoldDB" id="A0A1Y1JLQ8"/>
<evidence type="ECO:0000256" key="6">
    <source>
        <dbReference type="ARBA" id="ARBA00023242"/>
    </source>
</evidence>
<evidence type="ECO:0000259" key="8">
    <source>
        <dbReference type="Pfam" id="PF03941"/>
    </source>
</evidence>
<feature type="region of interest" description="Disordered" evidence="7">
    <location>
        <begin position="1"/>
        <end position="112"/>
    </location>
</feature>
<dbReference type="GO" id="GO:0005634">
    <property type="term" value="C:nucleus"/>
    <property type="evidence" value="ECO:0007669"/>
    <property type="project" value="UniProtKB-SubCell"/>
</dbReference>
<accession>A0A1Y1JLQ8</accession>
<proteinExistence type="inferred from homology"/>
<evidence type="ECO:0000313" key="9">
    <source>
        <dbReference type="EMBL" id="GAW82167.1"/>
    </source>
</evidence>
<comment type="similarity">
    <text evidence="3">Belongs to the INCENP family.</text>
</comment>
<evidence type="ECO:0000256" key="5">
    <source>
        <dbReference type="ARBA" id="ARBA00023212"/>
    </source>
</evidence>
<protein>
    <recommendedName>
        <fullName evidence="8">Inner centromere protein ARK-binding domain-containing protein</fullName>
    </recommendedName>
</protein>
<feature type="compositionally biased region" description="Basic residues" evidence="7">
    <location>
        <begin position="45"/>
        <end position="54"/>
    </location>
</feature>